<dbReference type="Pfam" id="PF04471">
    <property type="entry name" value="Mrr_cat"/>
    <property type="match status" value="1"/>
</dbReference>
<evidence type="ECO:0000313" key="2">
    <source>
        <dbReference type="EMBL" id="MBB2181767.1"/>
    </source>
</evidence>
<proteinExistence type="predicted"/>
<dbReference type="InterPro" id="IPR007560">
    <property type="entry name" value="Restrct_endonuc_IV_Mrr"/>
</dbReference>
<dbReference type="InterPro" id="IPR011856">
    <property type="entry name" value="tRNA_endonuc-like_dom_sf"/>
</dbReference>
<keyword evidence="2" id="KW-0255">Endonuclease</keyword>
<keyword evidence="2" id="KW-0378">Hydrolase</keyword>
<accession>A0A839JX10</accession>
<comment type="caution">
    <text evidence="2">The sequence shown here is derived from an EMBL/GenBank/DDBJ whole genome shotgun (WGS) entry which is preliminary data.</text>
</comment>
<keyword evidence="2" id="KW-0540">Nuclease</keyword>
<evidence type="ECO:0000259" key="1">
    <source>
        <dbReference type="Pfam" id="PF04471"/>
    </source>
</evidence>
<dbReference type="AlphaFoldDB" id="A0A839JX10"/>
<dbReference type="EMBL" id="JACEGA010000001">
    <property type="protein sequence ID" value="MBB2181767.1"/>
    <property type="molecule type" value="Genomic_DNA"/>
</dbReference>
<feature type="domain" description="Restriction endonuclease type IV Mrr" evidence="1">
    <location>
        <begin position="132"/>
        <end position="250"/>
    </location>
</feature>
<dbReference type="GO" id="GO:0015666">
    <property type="term" value="F:restriction endodeoxyribonuclease activity"/>
    <property type="evidence" value="ECO:0007669"/>
    <property type="project" value="TreeGrafter"/>
</dbReference>
<sequence>MRIVDALVEVLKDNESLTYKEAYLKIKERNLYQFGAKDPEAAVNAKLRCHCEGLDFPGASPVKYFTIVGQKGTRNLYALVKENQEGQIEKEEAKKKNKPVSEDDLLPEEKIDLTYLFYKNNIKRQILDHILDCHPSFFEQLVVNLLLEMGYGSDELSGRVLGKSHDGGIDGVIYEDKLGLSKIYIQAKRNDSGNTIGRPLLQAFVGAMQDVQKGVFITTSSFTKEARNYAEKQQQKSLKLIDGDLLAELMVKYGIGLEKVQTYTVYKINEDFFE</sequence>
<dbReference type="Gene3D" id="3.40.1350.10">
    <property type="match status" value="1"/>
</dbReference>
<reference evidence="2 3" key="1">
    <citation type="submission" date="2020-07" db="EMBL/GenBank/DDBJ databases">
        <title>Characterization and genome sequencing of isolate MD1, a novel member within the family Lachnospiraceae.</title>
        <authorList>
            <person name="Rettenmaier R."/>
            <person name="Di Bello L."/>
            <person name="Zinser C."/>
            <person name="Scheitz K."/>
            <person name="Liebl W."/>
            <person name="Zverlov V."/>
        </authorList>
    </citation>
    <scope>NUCLEOTIDE SEQUENCE [LARGE SCALE GENOMIC DNA]</scope>
    <source>
        <strain evidence="2 3">MD1</strain>
    </source>
</reference>
<dbReference type="GO" id="GO:0009307">
    <property type="term" value="P:DNA restriction-modification system"/>
    <property type="evidence" value="ECO:0007669"/>
    <property type="project" value="InterPro"/>
</dbReference>
<dbReference type="PANTHER" id="PTHR30015">
    <property type="entry name" value="MRR RESTRICTION SYSTEM PROTEIN"/>
    <property type="match status" value="1"/>
</dbReference>
<keyword evidence="3" id="KW-1185">Reference proteome</keyword>
<gene>
    <name evidence="2" type="ORF">H0486_02595</name>
</gene>
<evidence type="ECO:0000313" key="3">
    <source>
        <dbReference type="Proteomes" id="UP000574276"/>
    </source>
</evidence>
<name>A0A839JX10_9FIRM</name>
<dbReference type="InterPro" id="IPR052906">
    <property type="entry name" value="Type_IV_Methyl-Rstrct_Enzyme"/>
</dbReference>
<dbReference type="GO" id="GO:0003677">
    <property type="term" value="F:DNA binding"/>
    <property type="evidence" value="ECO:0007669"/>
    <property type="project" value="InterPro"/>
</dbReference>
<protein>
    <submittedName>
        <fullName evidence="2">Restriction endonuclease</fullName>
    </submittedName>
</protein>
<dbReference type="InterPro" id="IPR011335">
    <property type="entry name" value="Restrct_endonuc-II-like"/>
</dbReference>
<dbReference type="SUPFAM" id="SSF52980">
    <property type="entry name" value="Restriction endonuclease-like"/>
    <property type="match status" value="1"/>
</dbReference>
<dbReference type="RefSeq" id="WP_228351522.1">
    <property type="nucleotide sequence ID" value="NZ_JACEGA010000001.1"/>
</dbReference>
<dbReference type="Proteomes" id="UP000574276">
    <property type="component" value="Unassembled WGS sequence"/>
</dbReference>
<organism evidence="2 3">
    <name type="scientific">Variimorphobacter saccharofermentans</name>
    <dbReference type="NCBI Taxonomy" id="2755051"/>
    <lineage>
        <taxon>Bacteria</taxon>
        <taxon>Bacillati</taxon>
        <taxon>Bacillota</taxon>
        <taxon>Clostridia</taxon>
        <taxon>Lachnospirales</taxon>
        <taxon>Lachnospiraceae</taxon>
        <taxon>Variimorphobacter</taxon>
    </lineage>
</organism>
<dbReference type="PANTHER" id="PTHR30015:SF7">
    <property type="entry name" value="TYPE IV METHYL-DIRECTED RESTRICTION ENZYME ECOKMRR"/>
    <property type="match status" value="1"/>
</dbReference>